<dbReference type="SUPFAM" id="SSF53850">
    <property type="entry name" value="Periplasmic binding protein-like II"/>
    <property type="match status" value="1"/>
</dbReference>
<accession>A0A1K2HAC1</accession>
<keyword evidence="4" id="KW-0804">Transcription</keyword>
<gene>
    <name evidence="6" type="ORF">SAMN02745887_00840</name>
</gene>
<proteinExistence type="inferred from homology"/>
<sequence>MNVTFRQLQLFLALAEHGSISAAAKACHITQPTVSMQLKELSENVGLPLYEVIGKRVHLTEAGRHLAETAQTIYRAWSEFGQQIDQLQGLQRGRLRLAVVSTAKYFVPALLGAFCTQYPQVDVSLSVLNRDGVLGRLDHNEDDLYIMSQPPLHSDIASEAFLANPLVLVAALGHPLAGQAALSLDALQDARFILREPGSGTRRAVDSHFAALGFQPSIRMELGSNEAIKHSVAAGLGLAVLSRHALHADPALDGLAILPVVQFPIEANWYIVHQKAKRLSPVAAEFLLHLREYVARLPGSAAPLAAPR</sequence>
<dbReference type="GO" id="GO:0003700">
    <property type="term" value="F:DNA-binding transcription factor activity"/>
    <property type="evidence" value="ECO:0007669"/>
    <property type="project" value="InterPro"/>
</dbReference>
<evidence type="ECO:0000256" key="1">
    <source>
        <dbReference type="ARBA" id="ARBA00009437"/>
    </source>
</evidence>
<dbReference type="PANTHER" id="PTHR30126">
    <property type="entry name" value="HTH-TYPE TRANSCRIPTIONAL REGULATOR"/>
    <property type="match status" value="1"/>
</dbReference>
<dbReference type="Pfam" id="PF03466">
    <property type="entry name" value="LysR_substrate"/>
    <property type="match status" value="1"/>
</dbReference>
<evidence type="ECO:0000259" key="5">
    <source>
        <dbReference type="PROSITE" id="PS50931"/>
    </source>
</evidence>
<dbReference type="AlphaFoldDB" id="A0A1K2HAC1"/>
<dbReference type="Gene3D" id="1.10.10.10">
    <property type="entry name" value="Winged helix-like DNA-binding domain superfamily/Winged helix DNA-binding domain"/>
    <property type="match status" value="1"/>
</dbReference>
<dbReference type="Proteomes" id="UP000186513">
    <property type="component" value="Unassembled WGS sequence"/>
</dbReference>
<dbReference type="CDD" id="cd08419">
    <property type="entry name" value="PBP2_CbbR_RubisCO_like"/>
    <property type="match status" value="1"/>
</dbReference>
<dbReference type="RefSeq" id="WP_072427387.1">
    <property type="nucleotide sequence ID" value="NZ_FPKR01000003.1"/>
</dbReference>
<comment type="similarity">
    <text evidence="1">Belongs to the LysR transcriptional regulatory family.</text>
</comment>
<dbReference type="InterPro" id="IPR000847">
    <property type="entry name" value="LysR_HTH_N"/>
</dbReference>
<dbReference type="SUPFAM" id="SSF46785">
    <property type="entry name" value="Winged helix' DNA-binding domain"/>
    <property type="match status" value="1"/>
</dbReference>
<dbReference type="GO" id="GO:0000976">
    <property type="term" value="F:transcription cis-regulatory region binding"/>
    <property type="evidence" value="ECO:0007669"/>
    <property type="project" value="TreeGrafter"/>
</dbReference>
<protein>
    <submittedName>
        <fullName evidence="6">DNA-binding transcriptional regulator, LysR family</fullName>
    </submittedName>
</protein>
<evidence type="ECO:0000313" key="6">
    <source>
        <dbReference type="EMBL" id="SFZ73465.1"/>
    </source>
</evidence>
<reference evidence="6 7" key="1">
    <citation type="submission" date="2016-11" db="EMBL/GenBank/DDBJ databases">
        <authorList>
            <person name="Jaros S."/>
            <person name="Januszkiewicz K."/>
            <person name="Wedrychowicz H."/>
        </authorList>
    </citation>
    <scope>NUCLEOTIDE SEQUENCE [LARGE SCALE GENOMIC DNA]</scope>
    <source>
        <strain evidence="6 7">DSM 18899</strain>
    </source>
</reference>
<keyword evidence="3 6" id="KW-0238">DNA-binding</keyword>
<dbReference type="InterPro" id="IPR036390">
    <property type="entry name" value="WH_DNA-bd_sf"/>
</dbReference>
<dbReference type="InterPro" id="IPR036388">
    <property type="entry name" value="WH-like_DNA-bd_sf"/>
</dbReference>
<evidence type="ECO:0000313" key="7">
    <source>
        <dbReference type="Proteomes" id="UP000186513"/>
    </source>
</evidence>
<dbReference type="InterPro" id="IPR005119">
    <property type="entry name" value="LysR_subst-bd"/>
</dbReference>
<name>A0A1K2HAC1_9NEIS</name>
<dbReference type="Gene3D" id="3.40.190.290">
    <property type="match status" value="1"/>
</dbReference>
<organism evidence="6 7">
    <name type="scientific">Chitinimonas taiwanensis DSM 18899</name>
    <dbReference type="NCBI Taxonomy" id="1121279"/>
    <lineage>
        <taxon>Bacteria</taxon>
        <taxon>Pseudomonadati</taxon>
        <taxon>Pseudomonadota</taxon>
        <taxon>Betaproteobacteria</taxon>
        <taxon>Neisseriales</taxon>
        <taxon>Chitinibacteraceae</taxon>
        <taxon>Chitinimonas</taxon>
    </lineage>
</organism>
<dbReference type="EMBL" id="FPKR01000003">
    <property type="protein sequence ID" value="SFZ73465.1"/>
    <property type="molecule type" value="Genomic_DNA"/>
</dbReference>
<dbReference type="Pfam" id="PF00126">
    <property type="entry name" value="HTH_1"/>
    <property type="match status" value="1"/>
</dbReference>
<evidence type="ECO:0000256" key="3">
    <source>
        <dbReference type="ARBA" id="ARBA00023125"/>
    </source>
</evidence>
<dbReference type="PRINTS" id="PR00039">
    <property type="entry name" value="HTHLYSR"/>
</dbReference>
<feature type="domain" description="HTH lysR-type" evidence="5">
    <location>
        <begin position="3"/>
        <end position="60"/>
    </location>
</feature>
<evidence type="ECO:0000256" key="2">
    <source>
        <dbReference type="ARBA" id="ARBA00023015"/>
    </source>
</evidence>
<keyword evidence="7" id="KW-1185">Reference proteome</keyword>
<evidence type="ECO:0000256" key="4">
    <source>
        <dbReference type="ARBA" id="ARBA00023163"/>
    </source>
</evidence>
<dbReference type="PANTHER" id="PTHR30126:SF5">
    <property type="entry name" value="HTH-TYPE TRANSCRIPTIONAL ACTIVATOR CMPR"/>
    <property type="match status" value="1"/>
</dbReference>
<keyword evidence="2" id="KW-0805">Transcription regulation</keyword>
<dbReference type="OrthoDB" id="9785745at2"/>
<dbReference type="PROSITE" id="PS50931">
    <property type="entry name" value="HTH_LYSR"/>
    <property type="match status" value="1"/>
</dbReference>
<dbReference type="STRING" id="1121279.SAMN02745887_00840"/>